<reference evidence="3 4" key="1">
    <citation type="submission" date="2019-03" db="EMBL/GenBank/DDBJ databases">
        <authorList>
            <person name="Yang Y."/>
        </authorList>
    </citation>
    <scope>NUCLEOTIDE SEQUENCE [LARGE SCALE GENOMIC DNA]</scope>
    <source>
        <strain evidence="3 4">ASL-1</strain>
    </source>
</reference>
<feature type="domain" description="SLH" evidence="2">
    <location>
        <begin position="143"/>
        <end position="207"/>
    </location>
</feature>
<dbReference type="OrthoDB" id="5845122at2"/>
<dbReference type="PANTHER" id="PTHR43308">
    <property type="entry name" value="OUTER MEMBRANE PROTEIN ALPHA-RELATED"/>
    <property type="match status" value="1"/>
</dbReference>
<evidence type="ECO:0000256" key="1">
    <source>
        <dbReference type="SAM" id="SignalP"/>
    </source>
</evidence>
<dbReference type="EMBL" id="SORX01000001">
    <property type="protein sequence ID" value="TFE04036.1"/>
    <property type="molecule type" value="Genomic_DNA"/>
</dbReference>
<dbReference type="Pfam" id="PF00395">
    <property type="entry name" value="SLH"/>
    <property type="match status" value="1"/>
</dbReference>
<dbReference type="PROSITE" id="PS51272">
    <property type="entry name" value="SLH"/>
    <property type="match status" value="2"/>
</dbReference>
<protein>
    <submittedName>
        <fullName evidence="3">S-layer homology domain-containing protein</fullName>
    </submittedName>
</protein>
<dbReference type="InterPro" id="IPR051465">
    <property type="entry name" value="Cell_Envelope_Struct_Comp"/>
</dbReference>
<dbReference type="InterPro" id="IPR001119">
    <property type="entry name" value="SLH_dom"/>
</dbReference>
<dbReference type="Proteomes" id="UP000297776">
    <property type="component" value="Unassembled WGS sequence"/>
</dbReference>
<comment type="caution">
    <text evidence="3">The sequence shown here is derived from an EMBL/GenBank/DDBJ whole genome shotgun (WGS) entry which is preliminary data.</text>
</comment>
<organism evidence="3 4">
    <name type="scientific">Jeotgalibacillus salarius</name>
    <dbReference type="NCBI Taxonomy" id="546023"/>
    <lineage>
        <taxon>Bacteria</taxon>
        <taxon>Bacillati</taxon>
        <taxon>Bacillota</taxon>
        <taxon>Bacilli</taxon>
        <taxon>Bacillales</taxon>
        <taxon>Caryophanaceae</taxon>
        <taxon>Jeotgalibacillus</taxon>
    </lineage>
</organism>
<keyword evidence="4" id="KW-1185">Reference proteome</keyword>
<evidence type="ECO:0000313" key="4">
    <source>
        <dbReference type="Proteomes" id="UP000297776"/>
    </source>
</evidence>
<dbReference type="AlphaFoldDB" id="A0A4Y8LM65"/>
<evidence type="ECO:0000259" key="2">
    <source>
        <dbReference type="PROSITE" id="PS51272"/>
    </source>
</evidence>
<dbReference type="RefSeq" id="WP_134378925.1">
    <property type="nucleotide sequence ID" value="NZ_SORX01000001.1"/>
</dbReference>
<name>A0A4Y8LM65_9BACL</name>
<feature type="signal peptide" evidence="1">
    <location>
        <begin position="1"/>
        <end position="18"/>
    </location>
</feature>
<sequence>MYKIILSSLTLLIMLAGANHDRASAQTFSDVSTEFWAADEISYLSDMDIINGYEDGSFRPNQYLSKYQAALMFARALELDPWRVNDPQFTDVPQDFNGFFEIARLVELGIIERTEEIEEFKPFSQLPRYEMAQYLTRAFELNGEYLGEIKDITDEQMLYVGPLASKGITSINTDDPRFKPENGVTRAQFSVFMARVFEEKYRLAFPTAEIFVPEADFFMPEEEVTKALANVEILNEVENFSEKSLTFLYEHDRFVEPVEMTMLFVKNNLVSISFINQSGSPFEKRWSQETVEWLETIFNQTAIVDEETATVMAGDIAYQVSEEQVRVNIDYSVDTLPNKDLDYIRGGSDWDVFKEYVFGPNPPPAYYEEFGEYVKYRENVVHVHLDSDQVEYLAQFGEYYNSEVYPDIEEEIVIYFYDTSVKAAKEEGYHAYYRNGFVYYGEELKQVREPSELNNDWREISLTDLEAENYLDFGQSLYYEGSWNLFTRAYIPHFSDEVQLARQTLYVLEKDGEDTEIFYFLRIADRSSDNYFAYYRDGKLFIRQ</sequence>
<accession>A0A4Y8LM65</accession>
<feature type="domain" description="SLH" evidence="2">
    <location>
        <begin position="24"/>
        <end position="87"/>
    </location>
</feature>
<evidence type="ECO:0000313" key="3">
    <source>
        <dbReference type="EMBL" id="TFE04036.1"/>
    </source>
</evidence>
<gene>
    <name evidence="3" type="ORF">E2626_01525</name>
</gene>
<dbReference type="PANTHER" id="PTHR43308:SF5">
    <property type="entry name" value="S-LAYER PROTEIN _ PEPTIDOGLYCAN ENDO-BETA-N-ACETYLGLUCOSAMINIDASE"/>
    <property type="match status" value="1"/>
</dbReference>
<keyword evidence="1" id="KW-0732">Signal</keyword>
<proteinExistence type="predicted"/>
<feature type="chain" id="PRO_5038646589" evidence="1">
    <location>
        <begin position="19"/>
        <end position="544"/>
    </location>
</feature>